<protein>
    <submittedName>
        <fullName evidence="8">Retrovirus-related Pol polyprotein from transposon 297</fullName>
    </submittedName>
</protein>
<dbReference type="InterPro" id="IPR050951">
    <property type="entry name" value="Retrovirus_Pol_polyprotein"/>
</dbReference>
<evidence type="ECO:0000259" key="7">
    <source>
        <dbReference type="Pfam" id="PF03539"/>
    </source>
</evidence>
<gene>
    <name evidence="8" type="primary">pol_314</name>
    <name evidence="8" type="ORF">NPIL_626541</name>
</gene>
<dbReference type="PANTHER" id="PTHR37984">
    <property type="entry name" value="PROTEIN CBG26694"/>
    <property type="match status" value="1"/>
</dbReference>
<keyword evidence="2" id="KW-0548">Nucleotidyltransferase</keyword>
<dbReference type="GO" id="GO:0006508">
    <property type="term" value="P:proteolysis"/>
    <property type="evidence" value="ECO:0007669"/>
    <property type="project" value="InterPro"/>
</dbReference>
<dbReference type="Pfam" id="PF13975">
    <property type="entry name" value="gag-asp_proteas"/>
    <property type="match status" value="1"/>
</dbReference>
<dbReference type="Gene3D" id="2.40.70.10">
    <property type="entry name" value="Acid Proteases"/>
    <property type="match status" value="1"/>
</dbReference>
<dbReference type="AlphaFoldDB" id="A0A8X6PLS2"/>
<dbReference type="CDD" id="cd00303">
    <property type="entry name" value="retropepsin_like"/>
    <property type="match status" value="1"/>
</dbReference>
<keyword evidence="9" id="KW-1185">Reference proteome</keyword>
<feature type="region of interest" description="Disordered" evidence="6">
    <location>
        <begin position="434"/>
        <end position="461"/>
    </location>
</feature>
<dbReference type="SUPFAM" id="SSF50630">
    <property type="entry name" value="Acid proteases"/>
    <property type="match status" value="1"/>
</dbReference>
<dbReference type="InterPro" id="IPR001969">
    <property type="entry name" value="Aspartic_peptidase_AS"/>
</dbReference>
<evidence type="ECO:0000256" key="6">
    <source>
        <dbReference type="SAM" id="MobiDB-lite"/>
    </source>
</evidence>
<dbReference type="PROSITE" id="PS00141">
    <property type="entry name" value="ASP_PROTEASE"/>
    <property type="match status" value="1"/>
</dbReference>
<evidence type="ECO:0000256" key="4">
    <source>
        <dbReference type="ARBA" id="ARBA00022759"/>
    </source>
</evidence>
<dbReference type="PANTHER" id="PTHR37984:SF5">
    <property type="entry name" value="PROTEIN NYNRIN-LIKE"/>
    <property type="match status" value="1"/>
</dbReference>
<evidence type="ECO:0000256" key="5">
    <source>
        <dbReference type="SAM" id="Coils"/>
    </source>
</evidence>
<evidence type="ECO:0000256" key="2">
    <source>
        <dbReference type="ARBA" id="ARBA00022695"/>
    </source>
</evidence>
<dbReference type="EMBL" id="BMAW01118040">
    <property type="protein sequence ID" value="GFT77892.1"/>
    <property type="molecule type" value="Genomic_DNA"/>
</dbReference>
<dbReference type="GO" id="GO:0004190">
    <property type="term" value="F:aspartic-type endopeptidase activity"/>
    <property type="evidence" value="ECO:0007669"/>
    <property type="project" value="InterPro"/>
</dbReference>
<dbReference type="GO" id="GO:0004519">
    <property type="term" value="F:endonuclease activity"/>
    <property type="evidence" value="ECO:0007669"/>
    <property type="project" value="UniProtKB-KW"/>
</dbReference>
<dbReference type="Proteomes" id="UP000887013">
    <property type="component" value="Unassembled WGS sequence"/>
</dbReference>
<dbReference type="InterPro" id="IPR001641">
    <property type="entry name" value="Spumavirus_A9"/>
</dbReference>
<organism evidence="8 9">
    <name type="scientific">Nephila pilipes</name>
    <name type="common">Giant wood spider</name>
    <name type="synonym">Nephila maculata</name>
    <dbReference type="NCBI Taxonomy" id="299642"/>
    <lineage>
        <taxon>Eukaryota</taxon>
        <taxon>Metazoa</taxon>
        <taxon>Ecdysozoa</taxon>
        <taxon>Arthropoda</taxon>
        <taxon>Chelicerata</taxon>
        <taxon>Arachnida</taxon>
        <taxon>Araneae</taxon>
        <taxon>Araneomorphae</taxon>
        <taxon>Entelegynae</taxon>
        <taxon>Araneoidea</taxon>
        <taxon>Nephilidae</taxon>
        <taxon>Nephila</taxon>
    </lineage>
</organism>
<dbReference type="OrthoDB" id="6761877at2759"/>
<evidence type="ECO:0000313" key="8">
    <source>
        <dbReference type="EMBL" id="GFT77892.1"/>
    </source>
</evidence>
<dbReference type="Pfam" id="PF03539">
    <property type="entry name" value="Spuma_A9PTase"/>
    <property type="match status" value="1"/>
</dbReference>
<keyword evidence="3" id="KW-0540">Nuclease</keyword>
<feature type="coiled-coil region" evidence="5">
    <location>
        <begin position="74"/>
        <end position="105"/>
    </location>
</feature>
<keyword evidence="4" id="KW-0255">Endonuclease</keyword>
<accession>A0A8X6PLS2</accession>
<comment type="caution">
    <text evidence="8">The sequence shown here is derived from an EMBL/GenBank/DDBJ whole genome shotgun (WGS) entry which is preliminary data.</text>
</comment>
<evidence type="ECO:0000256" key="1">
    <source>
        <dbReference type="ARBA" id="ARBA00022679"/>
    </source>
</evidence>
<evidence type="ECO:0000313" key="9">
    <source>
        <dbReference type="Proteomes" id="UP000887013"/>
    </source>
</evidence>
<proteinExistence type="predicted"/>
<keyword evidence="5" id="KW-0175">Coiled coil</keyword>
<reference evidence="8" key="1">
    <citation type="submission" date="2020-08" db="EMBL/GenBank/DDBJ databases">
        <title>Multicomponent nature underlies the extraordinary mechanical properties of spider dragline silk.</title>
        <authorList>
            <person name="Kono N."/>
            <person name="Nakamura H."/>
            <person name="Mori M."/>
            <person name="Yoshida Y."/>
            <person name="Ohtoshi R."/>
            <person name="Malay A.D."/>
            <person name="Moran D.A.P."/>
            <person name="Tomita M."/>
            <person name="Numata K."/>
            <person name="Arakawa K."/>
        </authorList>
    </citation>
    <scope>NUCLEOTIDE SEQUENCE</scope>
</reference>
<name>A0A8X6PLS2_NEPPI</name>
<sequence>MSLAYTKCPLDIRENLAAQYFIDAFRDEDTQHSTRLMDTKDLKSVLAYSMKYEAVRTVSKTSNHVRSLEVEDDSKKKEDKFESLFDRLEKLLNNCITEKKNATQRNPNVICWQCNRKKHLQRDCQAISGKLSQGRLGGRRLPFLRKAPVEGLKISALSGKKNGLYLEGLIWGVPCLMLVDTGVNVTLLRTDIAQKSIQQFIYTAPNIFLKTATGEKVSIHGKLEASIECGSRRFQHKVYAADITDPCILGLDFLQEFNFTVDLERNEIRTGGEEIPLFSANIEFPKLCSVFAKEKTVIPARSECLIRGVTKASEHFRYAVTNSSSQISEKGVLVAATLVDLKKETIPIRILNMDSKSKTMDKGAIIASYEPVVDIVARTQEFSEEHPFHSILENLEGLNEDQRTVLQKLLQEFRNLFSTCDADVGHCNVIQHKINTGDHPPIKQNPRRLPLARKEEAEGLV</sequence>
<feature type="compositionally biased region" description="Basic and acidic residues" evidence="6">
    <location>
        <begin position="452"/>
        <end position="461"/>
    </location>
</feature>
<evidence type="ECO:0000256" key="3">
    <source>
        <dbReference type="ARBA" id="ARBA00022722"/>
    </source>
</evidence>
<keyword evidence="1" id="KW-0808">Transferase</keyword>
<feature type="domain" description="Peptidase A9" evidence="7">
    <location>
        <begin position="396"/>
        <end position="444"/>
    </location>
</feature>
<dbReference type="GO" id="GO:0016779">
    <property type="term" value="F:nucleotidyltransferase activity"/>
    <property type="evidence" value="ECO:0007669"/>
    <property type="project" value="UniProtKB-KW"/>
</dbReference>
<keyword evidence="4" id="KW-0378">Hydrolase</keyword>
<dbReference type="InterPro" id="IPR021109">
    <property type="entry name" value="Peptidase_aspartic_dom_sf"/>
</dbReference>